<accession>A0A2S1LG69</accession>
<evidence type="ECO:0000313" key="3">
    <source>
        <dbReference type="Proteomes" id="UP000244527"/>
    </source>
</evidence>
<evidence type="ECO:0000313" key="2">
    <source>
        <dbReference type="EMBL" id="AWG22536.1"/>
    </source>
</evidence>
<feature type="transmembrane region" description="Helical" evidence="1">
    <location>
        <begin position="98"/>
        <end position="123"/>
    </location>
</feature>
<dbReference type="AlphaFoldDB" id="A0A2S1LG69"/>
<keyword evidence="1" id="KW-1133">Transmembrane helix</keyword>
<dbReference type="Proteomes" id="UP000244527">
    <property type="component" value="Chromosome"/>
</dbReference>
<name>A0A2S1LG69_9FLAO</name>
<sequence length="215" mass="23719">MEATIKIMIYIHAFFGGIGLISGIGNFILKKGNALHKYLGRIFSYSMVISSLISLVVAMLPNHNNLFLFLIGVLTIYMVLTGNRALTFKNKSKLKADYIDISISGIMLVTSVIMAALGIIGLMQNVDNSILYILFGSIGLSLTIKDFKNFRSFKENKKAWLKSHIGRMVGALIASVTAFMVAGLHIGTLFVWIAPTVIGTAYIIYWTRKLKTTSN</sequence>
<feature type="transmembrane region" description="Helical" evidence="1">
    <location>
        <begin position="66"/>
        <end position="86"/>
    </location>
</feature>
<keyword evidence="1" id="KW-0472">Membrane</keyword>
<reference evidence="2 3" key="1">
    <citation type="submission" date="2017-04" db="EMBL/GenBank/DDBJ databases">
        <title>Compelte genome sequence of WV33.</title>
        <authorList>
            <person name="Lee P.C."/>
        </authorList>
    </citation>
    <scope>NUCLEOTIDE SEQUENCE [LARGE SCALE GENOMIC DNA]</scope>
    <source>
        <strain evidence="2 3">WV33</strain>
    </source>
</reference>
<evidence type="ECO:0000256" key="1">
    <source>
        <dbReference type="SAM" id="Phobius"/>
    </source>
</evidence>
<feature type="transmembrane region" description="Helical" evidence="1">
    <location>
        <begin position="189"/>
        <end position="207"/>
    </location>
</feature>
<feature type="transmembrane region" description="Helical" evidence="1">
    <location>
        <begin position="165"/>
        <end position="183"/>
    </location>
</feature>
<dbReference type="KEGG" id="ffa:FFWV33_13865"/>
<dbReference type="EMBL" id="CP020918">
    <property type="protein sequence ID" value="AWG22536.1"/>
    <property type="molecule type" value="Genomic_DNA"/>
</dbReference>
<feature type="transmembrane region" description="Helical" evidence="1">
    <location>
        <begin position="7"/>
        <end position="29"/>
    </location>
</feature>
<proteinExistence type="predicted"/>
<organism evidence="2 3">
    <name type="scientific">Flavobacterium faecale</name>
    <dbReference type="NCBI Taxonomy" id="1355330"/>
    <lineage>
        <taxon>Bacteria</taxon>
        <taxon>Pseudomonadati</taxon>
        <taxon>Bacteroidota</taxon>
        <taxon>Flavobacteriia</taxon>
        <taxon>Flavobacteriales</taxon>
        <taxon>Flavobacteriaceae</taxon>
        <taxon>Flavobacterium</taxon>
    </lineage>
</organism>
<evidence type="ECO:0008006" key="4">
    <source>
        <dbReference type="Google" id="ProtNLM"/>
    </source>
</evidence>
<feature type="transmembrane region" description="Helical" evidence="1">
    <location>
        <begin position="129"/>
        <end position="144"/>
    </location>
</feature>
<dbReference type="RefSeq" id="WP_108741463.1">
    <property type="nucleotide sequence ID" value="NZ_CP020918.1"/>
</dbReference>
<dbReference type="OrthoDB" id="1162022at2"/>
<gene>
    <name evidence="2" type="ORF">FFWV33_13865</name>
</gene>
<keyword evidence="1" id="KW-0812">Transmembrane</keyword>
<feature type="transmembrane region" description="Helical" evidence="1">
    <location>
        <begin position="41"/>
        <end position="60"/>
    </location>
</feature>
<keyword evidence="3" id="KW-1185">Reference proteome</keyword>
<protein>
    <recommendedName>
        <fullName evidence="4">DUF2306 domain-containing protein</fullName>
    </recommendedName>
</protein>